<evidence type="ECO:0000313" key="3">
    <source>
        <dbReference type="Proteomes" id="UP000310017"/>
    </source>
</evidence>
<gene>
    <name evidence="2" type="ORF">FGM00_01095</name>
</gene>
<accession>A0A5B7SP36</accession>
<organism evidence="2 3">
    <name type="scientific">Aggregatimonas sangjinii</name>
    <dbReference type="NCBI Taxonomy" id="2583587"/>
    <lineage>
        <taxon>Bacteria</taxon>
        <taxon>Pseudomonadati</taxon>
        <taxon>Bacteroidota</taxon>
        <taxon>Flavobacteriia</taxon>
        <taxon>Flavobacteriales</taxon>
        <taxon>Flavobacteriaceae</taxon>
        <taxon>Aggregatimonas</taxon>
    </lineage>
</organism>
<keyword evidence="3" id="KW-1185">Reference proteome</keyword>
<dbReference type="SUPFAM" id="SSF49329">
    <property type="entry name" value="Cu,Zn superoxide dismutase-like"/>
    <property type="match status" value="1"/>
</dbReference>
<name>A0A5B7SP36_9FLAO</name>
<protein>
    <recommendedName>
        <fullName evidence="4">CHRD domain-containing protein</fullName>
    </recommendedName>
</protein>
<evidence type="ECO:0000256" key="1">
    <source>
        <dbReference type="ARBA" id="ARBA00010457"/>
    </source>
</evidence>
<proteinExistence type="inferred from homology"/>
<sequence length="283" mass="30460">MKNSFLKLRVLLISVFLVFIDCKNDDDSPPLPTGRTKSFAVISTDLSDIEGTVEFVENDNNSTDINFNLQNASADFNNPIYLRRKTAFQGGGIAAALGNLDGVTGKSSFNISKLADGQNITYDQLLSYDGYIAIELNGDVSGELAASAHIGPNELTGNKVTYTMLFTEDFSYSGQATFAERVNGTSSLIVSLLDSNTNASYPSHMHSSEQESNNSILLTLSSVESKFKGHGFSEISVLEDGVPIMYNDLLELNASIDIHDFDDPSKVISSGGIGSNPNAIVQN</sequence>
<evidence type="ECO:0008006" key="4">
    <source>
        <dbReference type="Google" id="ProtNLM"/>
    </source>
</evidence>
<dbReference type="KEGG" id="asag:FGM00_01095"/>
<reference evidence="2 3" key="1">
    <citation type="submission" date="2019-05" db="EMBL/GenBank/DDBJ databases">
        <title>Genome sequencing of F202Z8.</title>
        <authorList>
            <person name="Kwon Y.M."/>
        </authorList>
    </citation>
    <scope>NUCLEOTIDE SEQUENCE [LARGE SCALE GENOMIC DNA]</scope>
    <source>
        <strain evidence="2 3">F202Z8</strain>
    </source>
</reference>
<evidence type="ECO:0000313" key="2">
    <source>
        <dbReference type="EMBL" id="QCW98779.1"/>
    </source>
</evidence>
<dbReference type="GO" id="GO:0046872">
    <property type="term" value="F:metal ion binding"/>
    <property type="evidence" value="ECO:0007669"/>
    <property type="project" value="InterPro"/>
</dbReference>
<dbReference type="OrthoDB" id="660065at2"/>
<dbReference type="AlphaFoldDB" id="A0A5B7SP36"/>
<dbReference type="RefSeq" id="WP_138851134.1">
    <property type="nucleotide sequence ID" value="NZ_CP040710.1"/>
</dbReference>
<dbReference type="EMBL" id="CP040710">
    <property type="protein sequence ID" value="QCW98779.1"/>
    <property type="molecule type" value="Genomic_DNA"/>
</dbReference>
<dbReference type="InterPro" id="IPR036423">
    <property type="entry name" value="SOD-like_Cu/Zn_dom_sf"/>
</dbReference>
<comment type="similarity">
    <text evidence="1">Belongs to the Cu-Zn superoxide dismutase family.</text>
</comment>
<dbReference type="Proteomes" id="UP000310017">
    <property type="component" value="Chromosome"/>
</dbReference>
<dbReference type="GO" id="GO:0006801">
    <property type="term" value="P:superoxide metabolic process"/>
    <property type="evidence" value="ECO:0007669"/>
    <property type="project" value="InterPro"/>
</dbReference>